<dbReference type="PANTHER" id="PTHR19325:SF575">
    <property type="entry name" value="LOCOMOTION-RELATED PROTEIN HIKARU GENKI"/>
    <property type="match status" value="1"/>
</dbReference>
<evidence type="ECO:0000256" key="3">
    <source>
        <dbReference type="ARBA" id="ARBA00023157"/>
    </source>
</evidence>
<feature type="compositionally biased region" description="Basic and acidic residues" evidence="6">
    <location>
        <begin position="14"/>
        <end position="23"/>
    </location>
</feature>
<keyword evidence="3 5" id="KW-1015">Disulfide bond</keyword>
<name>A0AAQ4D1Y1_AMBAM</name>
<dbReference type="Proteomes" id="UP001321473">
    <property type="component" value="Unassembled WGS sequence"/>
</dbReference>
<dbReference type="PROSITE" id="PS50923">
    <property type="entry name" value="SUSHI"/>
    <property type="match status" value="2"/>
</dbReference>
<evidence type="ECO:0000256" key="4">
    <source>
        <dbReference type="ARBA" id="ARBA00023180"/>
    </source>
</evidence>
<dbReference type="Pfam" id="PF00084">
    <property type="entry name" value="Sushi"/>
    <property type="match status" value="3"/>
</dbReference>
<comment type="caution">
    <text evidence="8">The sequence shown here is derived from an EMBL/GenBank/DDBJ whole genome shotgun (WGS) entry which is preliminary data.</text>
</comment>
<reference evidence="8 9" key="1">
    <citation type="journal article" date="2023" name="Arcadia Sci">
        <title>De novo assembly of a long-read Amblyomma americanum tick genome.</title>
        <authorList>
            <person name="Chou S."/>
            <person name="Poskanzer K.E."/>
            <person name="Rollins M."/>
            <person name="Thuy-Boun P.S."/>
        </authorList>
    </citation>
    <scope>NUCLEOTIDE SEQUENCE [LARGE SCALE GENOMIC DNA]</scope>
    <source>
        <strain evidence="8">F_SG_1</strain>
        <tissue evidence="8">Salivary glands</tissue>
    </source>
</reference>
<dbReference type="CDD" id="cd00033">
    <property type="entry name" value="CCP"/>
    <property type="match status" value="2"/>
</dbReference>
<accession>A0AAQ4D1Y1</accession>
<keyword evidence="1 5" id="KW-0768">Sushi</keyword>
<keyword evidence="2" id="KW-0677">Repeat</keyword>
<evidence type="ECO:0000259" key="7">
    <source>
        <dbReference type="PROSITE" id="PS50923"/>
    </source>
</evidence>
<keyword evidence="9" id="KW-1185">Reference proteome</keyword>
<dbReference type="InterPro" id="IPR000436">
    <property type="entry name" value="Sushi_SCR_CCP_dom"/>
</dbReference>
<evidence type="ECO:0000256" key="1">
    <source>
        <dbReference type="ARBA" id="ARBA00022659"/>
    </source>
</evidence>
<evidence type="ECO:0000256" key="5">
    <source>
        <dbReference type="PROSITE-ProRule" id="PRU00302"/>
    </source>
</evidence>
<evidence type="ECO:0000313" key="8">
    <source>
        <dbReference type="EMBL" id="KAK8756471.1"/>
    </source>
</evidence>
<evidence type="ECO:0000256" key="6">
    <source>
        <dbReference type="SAM" id="MobiDB-lite"/>
    </source>
</evidence>
<feature type="domain" description="Sushi" evidence="7">
    <location>
        <begin position="176"/>
        <end position="244"/>
    </location>
</feature>
<dbReference type="InterPro" id="IPR035976">
    <property type="entry name" value="Sushi/SCR/CCP_sf"/>
</dbReference>
<dbReference type="SUPFAM" id="SSF57535">
    <property type="entry name" value="Complement control module/SCR domain"/>
    <property type="match status" value="3"/>
</dbReference>
<feature type="region of interest" description="Disordered" evidence="6">
    <location>
        <begin position="1"/>
        <end position="29"/>
    </location>
</feature>
<dbReference type="PANTHER" id="PTHR19325">
    <property type="entry name" value="COMPLEMENT COMPONENT-RELATED SUSHI DOMAIN-CONTAINING"/>
    <property type="match status" value="1"/>
</dbReference>
<dbReference type="EMBL" id="JARKHS020036223">
    <property type="protein sequence ID" value="KAK8756471.1"/>
    <property type="molecule type" value="Genomic_DNA"/>
</dbReference>
<organism evidence="8 9">
    <name type="scientific">Amblyomma americanum</name>
    <name type="common">Lone star tick</name>
    <dbReference type="NCBI Taxonomy" id="6943"/>
    <lineage>
        <taxon>Eukaryota</taxon>
        <taxon>Metazoa</taxon>
        <taxon>Ecdysozoa</taxon>
        <taxon>Arthropoda</taxon>
        <taxon>Chelicerata</taxon>
        <taxon>Arachnida</taxon>
        <taxon>Acari</taxon>
        <taxon>Parasitiformes</taxon>
        <taxon>Ixodida</taxon>
        <taxon>Ixodoidea</taxon>
        <taxon>Ixodidae</taxon>
        <taxon>Amblyomminae</taxon>
        <taxon>Amblyomma</taxon>
    </lineage>
</organism>
<gene>
    <name evidence="8" type="ORF">V5799_000830</name>
</gene>
<evidence type="ECO:0000313" key="9">
    <source>
        <dbReference type="Proteomes" id="UP001321473"/>
    </source>
</evidence>
<dbReference type="SMART" id="SM00032">
    <property type="entry name" value="CCP"/>
    <property type="match status" value="3"/>
</dbReference>
<comment type="caution">
    <text evidence="5">Lacks conserved residue(s) required for the propagation of feature annotation.</text>
</comment>
<feature type="disulfide bond" evidence="5">
    <location>
        <begin position="275"/>
        <end position="302"/>
    </location>
</feature>
<keyword evidence="4" id="KW-0325">Glycoprotein</keyword>
<dbReference type="InterPro" id="IPR050350">
    <property type="entry name" value="Compl-Cell_Adhes-Reg"/>
</dbReference>
<dbReference type="AlphaFoldDB" id="A0AAQ4D1Y1"/>
<feature type="non-terminal residue" evidence="8">
    <location>
        <position position="303"/>
    </location>
</feature>
<proteinExistence type="predicted"/>
<protein>
    <recommendedName>
        <fullName evidence="7">Sushi domain-containing protein</fullName>
    </recommendedName>
</protein>
<evidence type="ECO:0000256" key="2">
    <source>
        <dbReference type="ARBA" id="ARBA00022737"/>
    </source>
</evidence>
<sequence>MPLEASQPESSLAGDREEREEKRRTRGPLVQVDAAEAACSHTGGTARSCASSSFSSSWRCPQRAERAAPSQPPCLTAALSSAKCTESGTWYPPPPQCPAGKTGDCMWHELEDDITHTEGDYNALPGKTEFKEGEAAPYKCRTGYFPASGSPRRDYATCRNDKWERPPNSAIRCNPVNCGHPVPGGSFAHGHLNEHVFVFPRTVSFTCNPGYHLVTHDDQPWESYYIVLCGADGKWSRPAPKCVAVVCAPPSPIVNGKFELPQGILRENSTVRYTCNPGFVVHGPSVRRCTNEAKWSDNDPTCE</sequence>
<feature type="domain" description="Sushi" evidence="7">
    <location>
        <begin position="245"/>
        <end position="303"/>
    </location>
</feature>
<dbReference type="Gene3D" id="2.10.70.10">
    <property type="entry name" value="Complement Module, domain 1"/>
    <property type="match status" value="3"/>
</dbReference>